<evidence type="ECO:0000313" key="4">
    <source>
        <dbReference type="Proteomes" id="UP001202831"/>
    </source>
</evidence>
<evidence type="ECO:0000259" key="2">
    <source>
        <dbReference type="Pfam" id="PF05378"/>
    </source>
</evidence>
<sequence length="522" mass="55373">MTNQGIRLGVDVGGTNTDAVLIQGQQVLATTKQATSRNIHQGIQNAVTRVLFDSGLKASDINYCMIGTTQFTNAFVRGQELNDVAIVRLGTPAAKALPPLTGWPDAMRNSFNQHVFMLPGGHHFDGQVNSDFDEASLDEVIDTIKAHQLQAVAISSVFSPINNEFELRAKKRLKQQFPELAVSLSHEIGKVGIIERENSTIMNACLATLATRVIDAFESSLAVLGINAPLYITQNDGTLLSADQVRRFPVLTFASGPTNSMRGAAFLSGYAHAVVADIGGTTTDVGMLQQGFPRESSLPVDIGGVRTNFRMPDIIAVGLGGGSICSLPDGKVGPDSVGYRLLQDAKSFGGAQLTATDWALSSRLCDIPGAQPALTGLSGAEIQLLGKTIQQLIARGIDEIKTSRAPLPLILVGGGHFLVQQTPDGISEVIRPPHAEVANAIGASIGQVSGELDRIFHYETQSRESALEEAKQGAIDAAIGAGALPHTVSVLDIQEIPLSYVEGQATRIRIRATGQLFEGDLQ</sequence>
<dbReference type="SUPFAM" id="SSF53067">
    <property type="entry name" value="Actin-like ATPase domain"/>
    <property type="match status" value="1"/>
</dbReference>
<dbReference type="InterPro" id="IPR045079">
    <property type="entry name" value="Oxoprolinase-like"/>
</dbReference>
<comment type="caution">
    <text evidence="3">The sequence shown here is derived from an EMBL/GenBank/DDBJ whole genome shotgun (WGS) entry which is preliminary data.</text>
</comment>
<evidence type="ECO:0000259" key="1">
    <source>
        <dbReference type="Pfam" id="PF01968"/>
    </source>
</evidence>
<feature type="domain" description="Hydantoinase A/oxoprolinase" evidence="1">
    <location>
        <begin position="196"/>
        <end position="359"/>
    </location>
</feature>
<dbReference type="InterPro" id="IPR002821">
    <property type="entry name" value="Hydantoinase_A"/>
</dbReference>
<proteinExistence type="predicted"/>
<dbReference type="PANTHER" id="PTHR11365">
    <property type="entry name" value="5-OXOPROLINASE RELATED"/>
    <property type="match status" value="1"/>
</dbReference>
<dbReference type="InterPro" id="IPR008040">
    <property type="entry name" value="Hydant_A_N"/>
</dbReference>
<protein>
    <submittedName>
        <fullName evidence="3">Hydantoinase/oxoprolinase family protein</fullName>
    </submittedName>
</protein>
<keyword evidence="4" id="KW-1185">Reference proteome</keyword>
<evidence type="ECO:0000313" key="3">
    <source>
        <dbReference type="EMBL" id="MCL2913491.1"/>
    </source>
</evidence>
<accession>A0ABT0N4W4</accession>
<dbReference type="Pfam" id="PF01968">
    <property type="entry name" value="Hydantoinase_A"/>
    <property type="match status" value="1"/>
</dbReference>
<dbReference type="Proteomes" id="UP001202831">
    <property type="component" value="Unassembled WGS sequence"/>
</dbReference>
<organism evidence="3 4">
    <name type="scientific">Shewanella corallii</name>
    <dbReference type="NCBI Taxonomy" id="560080"/>
    <lineage>
        <taxon>Bacteria</taxon>
        <taxon>Pseudomonadati</taxon>
        <taxon>Pseudomonadota</taxon>
        <taxon>Gammaproteobacteria</taxon>
        <taxon>Alteromonadales</taxon>
        <taxon>Shewanellaceae</taxon>
        <taxon>Shewanella</taxon>
    </lineage>
</organism>
<dbReference type="EMBL" id="JAKIKT010000002">
    <property type="protein sequence ID" value="MCL2913491.1"/>
    <property type="molecule type" value="Genomic_DNA"/>
</dbReference>
<dbReference type="RefSeq" id="WP_249248242.1">
    <property type="nucleotide sequence ID" value="NZ_JAKIKT010000002.1"/>
</dbReference>
<dbReference type="PANTHER" id="PTHR11365:SF10">
    <property type="entry name" value="HYDANTOINASE_OXOPROLINASE"/>
    <property type="match status" value="1"/>
</dbReference>
<gene>
    <name evidence="3" type="ORF">L2725_06770</name>
</gene>
<feature type="domain" description="Hydantoinase/oxoprolinase N-terminal" evidence="2">
    <location>
        <begin position="7"/>
        <end position="175"/>
    </location>
</feature>
<dbReference type="InterPro" id="IPR043129">
    <property type="entry name" value="ATPase_NBD"/>
</dbReference>
<name>A0ABT0N4W4_9GAMM</name>
<dbReference type="Pfam" id="PF05378">
    <property type="entry name" value="Hydant_A_N"/>
    <property type="match status" value="1"/>
</dbReference>
<reference evidence="3 4" key="1">
    <citation type="submission" date="2022-01" db="EMBL/GenBank/DDBJ databases">
        <title>Whole genome-based taxonomy of the Shewanellaceae.</title>
        <authorList>
            <person name="Martin-Rodriguez A.J."/>
        </authorList>
    </citation>
    <scope>NUCLEOTIDE SEQUENCE [LARGE SCALE GENOMIC DNA]</scope>
    <source>
        <strain evidence="3 4">DSM 21332</strain>
    </source>
</reference>